<dbReference type="SMART" id="SM00408">
    <property type="entry name" value="IGc2"/>
    <property type="match status" value="1"/>
</dbReference>
<feature type="region of interest" description="Disordered" evidence="4">
    <location>
        <begin position="1"/>
        <end position="44"/>
    </location>
</feature>
<evidence type="ECO:0000313" key="7">
    <source>
        <dbReference type="Proteomes" id="UP001557470"/>
    </source>
</evidence>
<evidence type="ECO:0000256" key="1">
    <source>
        <dbReference type="ARBA" id="ARBA00022729"/>
    </source>
</evidence>
<dbReference type="InterPro" id="IPR007110">
    <property type="entry name" value="Ig-like_dom"/>
</dbReference>
<evidence type="ECO:0000313" key="6">
    <source>
        <dbReference type="EMBL" id="KAL0964993.1"/>
    </source>
</evidence>
<evidence type="ECO:0000256" key="3">
    <source>
        <dbReference type="ARBA" id="ARBA00023319"/>
    </source>
</evidence>
<name>A0ABD0WQV6_UMBPY</name>
<dbReference type="InterPro" id="IPR013098">
    <property type="entry name" value="Ig_I-set"/>
</dbReference>
<organism evidence="6 7">
    <name type="scientific">Umbra pygmaea</name>
    <name type="common">Eastern mudminnow</name>
    <dbReference type="NCBI Taxonomy" id="75934"/>
    <lineage>
        <taxon>Eukaryota</taxon>
        <taxon>Metazoa</taxon>
        <taxon>Chordata</taxon>
        <taxon>Craniata</taxon>
        <taxon>Vertebrata</taxon>
        <taxon>Euteleostomi</taxon>
        <taxon>Actinopterygii</taxon>
        <taxon>Neopterygii</taxon>
        <taxon>Teleostei</taxon>
        <taxon>Protacanthopterygii</taxon>
        <taxon>Esociformes</taxon>
        <taxon>Umbridae</taxon>
        <taxon>Umbra</taxon>
    </lineage>
</organism>
<dbReference type="FunFam" id="2.60.40.10:FF:000107">
    <property type="entry name" value="Myosin, light chain kinase a"/>
    <property type="match status" value="1"/>
</dbReference>
<keyword evidence="7" id="KW-1185">Reference proteome</keyword>
<dbReference type="InterPro" id="IPR003598">
    <property type="entry name" value="Ig_sub2"/>
</dbReference>
<dbReference type="SUPFAM" id="SSF48726">
    <property type="entry name" value="Immunoglobulin"/>
    <property type="match status" value="1"/>
</dbReference>
<evidence type="ECO:0000259" key="5">
    <source>
        <dbReference type="PROSITE" id="PS50835"/>
    </source>
</evidence>
<dbReference type="EMBL" id="JAGEUA010000009">
    <property type="protein sequence ID" value="KAL0964993.1"/>
    <property type="molecule type" value="Genomic_DNA"/>
</dbReference>
<dbReference type="Proteomes" id="UP001557470">
    <property type="component" value="Unassembled WGS sequence"/>
</dbReference>
<feature type="domain" description="Ig-like" evidence="5">
    <location>
        <begin position="37"/>
        <end position="131"/>
    </location>
</feature>
<gene>
    <name evidence="6" type="ORF">UPYG_G00275400</name>
</gene>
<dbReference type="InterPro" id="IPR050958">
    <property type="entry name" value="Cell_Adh-Cytoskel_Orgn"/>
</dbReference>
<evidence type="ECO:0000256" key="2">
    <source>
        <dbReference type="ARBA" id="ARBA00023157"/>
    </source>
</evidence>
<keyword evidence="2" id="KW-1015">Disulfide bond</keyword>
<reference evidence="6 7" key="1">
    <citation type="submission" date="2024-06" db="EMBL/GenBank/DDBJ databases">
        <authorList>
            <person name="Pan Q."/>
            <person name="Wen M."/>
            <person name="Jouanno E."/>
            <person name="Zahm M."/>
            <person name="Klopp C."/>
            <person name="Cabau C."/>
            <person name="Louis A."/>
            <person name="Berthelot C."/>
            <person name="Parey E."/>
            <person name="Roest Crollius H."/>
            <person name="Montfort J."/>
            <person name="Robinson-Rechavi M."/>
            <person name="Bouchez O."/>
            <person name="Lampietro C."/>
            <person name="Lopez Roques C."/>
            <person name="Donnadieu C."/>
            <person name="Postlethwait J."/>
            <person name="Bobe J."/>
            <person name="Verreycken H."/>
            <person name="Guiguen Y."/>
        </authorList>
    </citation>
    <scope>NUCLEOTIDE SEQUENCE [LARGE SCALE GENOMIC DNA]</scope>
    <source>
        <strain evidence="6">Up_M1</strain>
        <tissue evidence="6">Testis</tissue>
    </source>
</reference>
<dbReference type="GO" id="GO:0055013">
    <property type="term" value="P:cardiac muscle cell development"/>
    <property type="evidence" value="ECO:0007669"/>
    <property type="project" value="UniProtKB-ARBA"/>
</dbReference>
<proteinExistence type="predicted"/>
<evidence type="ECO:0000256" key="4">
    <source>
        <dbReference type="SAM" id="MobiDB-lite"/>
    </source>
</evidence>
<protein>
    <recommendedName>
        <fullName evidence="5">Ig-like domain-containing protein</fullName>
    </recommendedName>
</protein>
<dbReference type="PROSITE" id="PS50835">
    <property type="entry name" value="IG_LIKE"/>
    <property type="match status" value="1"/>
</dbReference>
<dbReference type="InterPro" id="IPR013783">
    <property type="entry name" value="Ig-like_fold"/>
</dbReference>
<keyword evidence="3" id="KW-0393">Immunoglobulin domain</keyword>
<sequence length="139" mass="15192">MDTTKVKERRKGGNQKGTGNKNDKQTNPADNSPQAEPKLKQLKSVDVLEGRKTLLKCELGAGNPPPKLKWYKDGLEITGKANKLKDTKVKKKKAGKVSELHILKAAEVHAGSYTCEATNSLGKTSTVGNLTLLHDTEWK</sequence>
<dbReference type="InterPro" id="IPR003599">
    <property type="entry name" value="Ig_sub"/>
</dbReference>
<dbReference type="GO" id="GO:0003007">
    <property type="term" value="P:heart morphogenesis"/>
    <property type="evidence" value="ECO:0007669"/>
    <property type="project" value="UniProtKB-ARBA"/>
</dbReference>
<dbReference type="SMART" id="SM00409">
    <property type="entry name" value="IG"/>
    <property type="match status" value="1"/>
</dbReference>
<dbReference type="Pfam" id="PF07679">
    <property type="entry name" value="I-set"/>
    <property type="match status" value="1"/>
</dbReference>
<accession>A0ABD0WQV6</accession>
<dbReference type="PANTHER" id="PTHR45080:SF8">
    <property type="entry name" value="IG-LIKE DOMAIN-CONTAINING PROTEIN"/>
    <property type="match status" value="1"/>
</dbReference>
<dbReference type="InterPro" id="IPR036179">
    <property type="entry name" value="Ig-like_dom_sf"/>
</dbReference>
<comment type="caution">
    <text evidence="6">The sequence shown here is derived from an EMBL/GenBank/DDBJ whole genome shotgun (WGS) entry which is preliminary data.</text>
</comment>
<dbReference type="PANTHER" id="PTHR45080">
    <property type="entry name" value="CONTACTIN 5"/>
    <property type="match status" value="1"/>
</dbReference>
<dbReference type="AlphaFoldDB" id="A0ABD0WQV6"/>
<keyword evidence="1" id="KW-0732">Signal</keyword>
<feature type="compositionally biased region" description="Polar residues" evidence="4">
    <location>
        <begin position="25"/>
        <end position="34"/>
    </location>
</feature>
<dbReference type="Gene3D" id="2.60.40.10">
    <property type="entry name" value="Immunoglobulins"/>
    <property type="match status" value="1"/>
</dbReference>